<dbReference type="GO" id="GO:0003677">
    <property type="term" value="F:DNA binding"/>
    <property type="evidence" value="ECO:0007669"/>
    <property type="project" value="InterPro"/>
</dbReference>
<dbReference type="InterPro" id="IPR000792">
    <property type="entry name" value="Tscrpt_reg_LuxR_C"/>
</dbReference>
<dbReference type="PANTHER" id="PTHR47691">
    <property type="entry name" value="REGULATOR-RELATED"/>
    <property type="match status" value="1"/>
</dbReference>
<dbReference type="InterPro" id="IPR016032">
    <property type="entry name" value="Sig_transdc_resp-reg_C-effctor"/>
</dbReference>
<protein>
    <submittedName>
        <fullName evidence="2">Multidomain-containing protein family</fullName>
    </submittedName>
</protein>
<dbReference type="RefSeq" id="WP_173100585.1">
    <property type="nucleotide sequence ID" value="NZ_CP053892.1"/>
</dbReference>
<reference evidence="2 3" key="1">
    <citation type="submission" date="2020-05" db="EMBL/GenBank/DDBJ databases">
        <title>Actinomadura verrucosospora NRRL-B18236 (PFL_A860) Genome sequencing and assembly.</title>
        <authorList>
            <person name="Samborskyy M."/>
        </authorList>
    </citation>
    <scope>NUCLEOTIDE SEQUENCE [LARGE SCALE GENOMIC DNA]</scope>
    <source>
        <strain evidence="2 3">NRRL:B18236</strain>
    </source>
</reference>
<dbReference type="Gene3D" id="1.10.10.10">
    <property type="entry name" value="Winged helix-like DNA-binding domain superfamily/Winged helix DNA-binding domain"/>
    <property type="match status" value="1"/>
</dbReference>
<dbReference type="InterPro" id="IPR036388">
    <property type="entry name" value="WH-like_DNA-bd_sf"/>
</dbReference>
<dbReference type="AlphaFoldDB" id="A0A7D3ZTB1"/>
<dbReference type="SMART" id="SM00421">
    <property type="entry name" value="HTH_LUXR"/>
    <property type="match status" value="1"/>
</dbReference>
<sequence>MTRWQWARVGVRHEPTGFIGRKAELEAVRESVSRSRVVTLTGPGGVGKTRIALRAAHQLGAEFPDGVAIAELSGLRDAELLPNTVASAVGLPEVAAQQPMDQLLDHFAGKRALLVLDTCEHLVDAVAVFADILVHGSAGLVLLLTSRQPVALPGEFVLPVEPLPEPGAEASESTNDAVALLVARAQAACPSFTLSDDNRAEVVALCRRVDCMPLAIELAAVRLRTLSLEQILRRLDDRFQLLTGARSAQTRHQALRTTIEWSHDLCSPQEQQLWSRLSVFAGGFTLAAVEEVCAGGDLDGFDVIDLLLGLMDKSVVQRVNGVDEDRYRLLDALREFGAERLARDGTTAVYARRHLEFFLQMADQADRQWMGDQQTQWSERLAADLDNFRVALEHAIADPQDEAALRLVNGLSGLWQGKSRLTEARRWLDRAIAAAAEPTFEQGKALWSASYYGLLQADPAVTETVRRLRAVAEHLQDEFLRARASTAEAYEQLLWVDTRAALKQYEPVRAALAATGDRFTLIISYPQTAAGYNAVGDPHRALQEVEAGLRELESIPQERWARNHLLSMKVLCLCAMGELDAGRDLGRSILPSIVEQGETMCVAAVTEYLSWAACGNGEHDQAATLLGASVTLWRKVGALLWGAPGLIRRHTDVENALMIDLGADRFTQAYARGTGLSMPELLQTVAPASAAPPPPAPPVEDRGPLGALTERERQVAHLITEGLTNRQIAERLVISKRTADAHVEHILAKLGFNSRTQVATMIATHKQD</sequence>
<dbReference type="SUPFAM" id="SSF52540">
    <property type="entry name" value="P-loop containing nucleoside triphosphate hydrolases"/>
    <property type="match status" value="1"/>
</dbReference>
<dbReference type="Gene3D" id="3.40.50.300">
    <property type="entry name" value="P-loop containing nucleotide triphosphate hydrolases"/>
    <property type="match status" value="1"/>
</dbReference>
<dbReference type="InterPro" id="IPR049945">
    <property type="entry name" value="AAA_22"/>
</dbReference>
<keyword evidence="3" id="KW-1185">Reference proteome</keyword>
<dbReference type="PROSITE" id="PS50043">
    <property type="entry name" value="HTH_LUXR_2"/>
    <property type="match status" value="1"/>
</dbReference>
<dbReference type="InterPro" id="IPR027417">
    <property type="entry name" value="P-loop_NTPase"/>
</dbReference>
<evidence type="ECO:0000259" key="1">
    <source>
        <dbReference type="PROSITE" id="PS50043"/>
    </source>
</evidence>
<evidence type="ECO:0000313" key="3">
    <source>
        <dbReference type="Proteomes" id="UP000501240"/>
    </source>
</evidence>
<proteinExistence type="predicted"/>
<dbReference type="GO" id="GO:0016887">
    <property type="term" value="F:ATP hydrolysis activity"/>
    <property type="evidence" value="ECO:0007669"/>
    <property type="project" value="InterPro"/>
</dbReference>
<dbReference type="PRINTS" id="PR00038">
    <property type="entry name" value="HTHLUXR"/>
</dbReference>
<dbReference type="GO" id="GO:0006355">
    <property type="term" value="P:regulation of DNA-templated transcription"/>
    <property type="evidence" value="ECO:0007669"/>
    <property type="project" value="InterPro"/>
</dbReference>
<dbReference type="CDD" id="cd06170">
    <property type="entry name" value="LuxR_C_like"/>
    <property type="match status" value="1"/>
</dbReference>
<organism evidence="2 3">
    <name type="scientific">Actinomadura verrucosospora</name>
    <dbReference type="NCBI Taxonomy" id="46165"/>
    <lineage>
        <taxon>Bacteria</taxon>
        <taxon>Bacillati</taxon>
        <taxon>Actinomycetota</taxon>
        <taxon>Actinomycetes</taxon>
        <taxon>Streptosporangiales</taxon>
        <taxon>Thermomonosporaceae</taxon>
        <taxon>Actinomadura</taxon>
    </lineage>
</organism>
<dbReference type="EMBL" id="CP053892">
    <property type="protein sequence ID" value="QKG27283.1"/>
    <property type="molecule type" value="Genomic_DNA"/>
</dbReference>
<gene>
    <name evidence="2" type="ORF">ACTIVE_8938</name>
</gene>
<dbReference type="SUPFAM" id="SSF46894">
    <property type="entry name" value="C-terminal effector domain of the bipartite response regulators"/>
    <property type="match status" value="1"/>
</dbReference>
<dbReference type="Pfam" id="PF13401">
    <property type="entry name" value="AAA_22"/>
    <property type="match status" value="1"/>
</dbReference>
<feature type="domain" description="HTH luxR-type" evidence="1">
    <location>
        <begin position="701"/>
        <end position="766"/>
    </location>
</feature>
<dbReference type="Pfam" id="PF00196">
    <property type="entry name" value="GerE"/>
    <property type="match status" value="1"/>
</dbReference>
<name>A0A7D3ZTB1_ACTVE</name>
<dbReference type="PANTHER" id="PTHR47691:SF3">
    <property type="entry name" value="HTH-TYPE TRANSCRIPTIONAL REGULATOR RV0890C-RELATED"/>
    <property type="match status" value="1"/>
</dbReference>
<dbReference type="Proteomes" id="UP000501240">
    <property type="component" value="Chromosome"/>
</dbReference>
<evidence type="ECO:0000313" key="2">
    <source>
        <dbReference type="EMBL" id="QKG27283.1"/>
    </source>
</evidence>
<accession>A0A7D3ZTB1</accession>